<protein>
    <submittedName>
        <fullName evidence="1">Uncharacterized protein</fullName>
    </submittedName>
</protein>
<organism evidence="1 2">
    <name type="scientific">Arctium lappa</name>
    <name type="common">Greater burdock</name>
    <name type="synonym">Lappa major</name>
    <dbReference type="NCBI Taxonomy" id="4217"/>
    <lineage>
        <taxon>Eukaryota</taxon>
        <taxon>Viridiplantae</taxon>
        <taxon>Streptophyta</taxon>
        <taxon>Embryophyta</taxon>
        <taxon>Tracheophyta</taxon>
        <taxon>Spermatophyta</taxon>
        <taxon>Magnoliopsida</taxon>
        <taxon>eudicotyledons</taxon>
        <taxon>Gunneridae</taxon>
        <taxon>Pentapetalae</taxon>
        <taxon>asterids</taxon>
        <taxon>campanulids</taxon>
        <taxon>Asterales</taxon>
        <taxon>Asteraceae</taxon>
        <taxon>Carduoideae</taxon>
        <taxon>Cardueae</taxon>
        <taxon>Arctiinae</taxon>
        <taxon>Arctium</taxon>
    </lineage>
</organism>
<name>A0ACB9C4S6_ARCLA</name>
<sequence length="106" mass="12209">MNRFLLDSSLISLISSRKQLMLFYMIYARNLCSKVEESHESFGGDVLLHSKPFPKSYIWITLIRCSCNHTLLLVQKLHLDASKRDAMTVEKVKTFQSTPDISSSRL</sequence>
<dbReference type="EMBL" id="CM042051">
    <property type="protein sequence ID" value="KAI3729219.1"/>
    <property type="molecule type" value="Genomic_DNA"/>
</dbReference>
<evidence type="ECO:0000313" key="1">
    <source>
        <dbReference type="EMBL" id="KAI3729219.1"/>
    </source>
</evidence>
<keyword evidence="2" id="KW-1185">Reference proteome</keyword>
<comment type="caution">
    <text evidence="1">The sequence shown here is derived from an EMBL/GenBank/DDBJ whole genome shotgun (WGS) entry which is preliminary data.</text>
</comment>
<proteinExistence type="predicted"/>
<accession>A0ACB9C4S6</accession>
<dbReference type="Proteomes" id="UP001055879">
    <property type="component" value="Linkage Group LG05"/>
</dbReference>
<gene>
    <name evidence="1" type="ORF">L6452_17872</name>
</gene>
<reference evidence="1 2" key="2">
    <citation type="journal article" date="2022" name="Mol. Ecol. Resour.">
        <title>The genomes of chicory, endive, great burdock and yacon provide insights into Asteraceae paleo-polyploidization history and plant inulin production.</title>
        <authorList>
            <person name="Fan W."/>
            <person name="Wang S."/>
            <person name="Wang H."/>
            <person name="Wang A."/>
            <person name="Jiang F."/>
            <person name="Liu H."/>
            <person name="Zhao H."/>
            <person name="Xu D."/>
            <person name="Zhang Y."/>
        </authorList>
    </citation>
    <scope>NUCLEOTIDE SEQUENCE [LARGE SCALE GENOMIC DNA]</scope>
    <source>
        <strain evidence="2">cv. Niubang</strain>
        <tissue evidence="1">Leaf</tissue>
    </source>
</reference>
<evidence type="ECO:0000313" key="2">
    <source>
        <dbReference type="Proteomes" id="UP001055879"/>
    </source>
</evidence>
<reference evidence="2" key="1">
    <citation type="journal article" date="2022" name="Mol. Ecol. Resour.">
        <title>The genomes of chicory, endive, great burdock and yacon provide insights into Asteraceae palaeo-polyploidization history and plant inulin production.</title>
        <authorList>
            <person name="Fan W."/>
            <person name="Wang S."/>
            <person name="Wang H."/>
            <person name="Wang A."/>
            <person name="Jiang F."/>
            <person name="Liu H."/>
            <person name="Zhao H."/>
            <person name="Xu D."/>
            <person name="Zhang Y."/>
        </authorList>
    </citation>
    <scope>NUCLEOTIDE SEQUENCE [LARGE SCALE GENOMIC DNA]</scope>
    <source>
        <strain evidence="2">cv. Niubang</strain>
    </source>
</reference>